<evidence type="ECO:0000256" key="2">
    <source>
        <dbReference type="ARBA" id="ARBA00022448"/>
    </source>
</evidence>
<feature type="transmembrane region" description="Helical" evidence="6">
    <location>
        <begin position="312"/>
        <end position="330"/>
    </location>
</feature>
<dbReference type="PROSITE" id="PS50850">
    <property type="entry name" value="MFS"/>
    <property type="match status" value="1"/>
</dbReference>
<name>A0A1R1QW22_9BACI</name>
<dbReference type="InterPro" id="IPR011701">
    <property type="entry name" value="MFS"/>
</dbReference>
<evidence type="ECO:0000256" key="6">
    <source>
        <dbReference type="SAM" id="Phobius"/>
    </source>
</evidence>
<keyword evidence="5 6" id="KW-0472">Membrane</keyword>
<dbReference type="EMBL" id="MTJL01000005">
    <property type="protein sequence ID" value="OMI08856.1"/>
    <property type="molecule type" value="Genomic_DNA"/>
</dbReference>
<comment type="caution">
    <text evidence="8">The sequence shown here is derived from an EMBL/GenBank/DDBJ whole genome shotgun (WGS) entry which is preliminary data.</text>
</comment>
<feature type="transmembrane region" description="Helical" evidence="6">
    <location>
        <begin position="16"/>
        <end position="38"/>
    </location>
</feature>
<dbReference type="RefSeq" id="WP_076761096.1">
    <property type="nucleotide sequence ID" value="NZ_JARMMK010000003.1"/>
</dbReference>
<dbReference type="CDD" id="cd17321">
    <property type="entry name" value="MFS_MMR_MDR_like"/>
    <property type="match status" value="1"/>
</dbReference>
<feature type="transmembrane region" description="Helical" evidence="6">
    <location>
        <begin position="50"/>
        <end position="69"/>
    </location>
</feature>
<evidence type="ECO:0000313" key="8">
    <source>
        <dbReference type="EMBL" id="OMI08856.1"/>
    </source>
</evidence>
<feature type="transmembrane region" description="Helical" evidence="6">
    <location>
        <begin position="237"/>
        <end position="255"/>
    </location>
</feature>
<dbReference type="OrthoDB" id="9807274at2"/>
<feature type="transmembrane region" description="Helical" evidence="6">
    <location>
        <begin position="106"/>
        <end position="128"/>
    </location>
</feature>
<keyword evidence="9" id="KW-1185">Reference proteome</keyword>
<evidence type="ECO:0000313" key="9">
    <source>
        <dbReference type="Proteomes" id="UP000187367"/>
    </source>
</evidence>
<dbReference type="Proteomes" id="UP000187367">
    <property type="component" value="Unassembled WGS sequence"/>
</dbReference>
<dbReference type="Gene3D" id="1.20.1250.20">
    <property type="entry name" value="MFS general substrate transporter like domains"/>
    <property type="match status" value="1"/>
</dbReference>
<gene>
    <name evidence="8" type="ORF">BW143_02035</name>
</gene>
<feature type="domain" description="Major facilitator superfamily (MFS) profile" evidence="7">
    <location>
        <begin position="15"/>
        <end position="515"/>
    </location>
</feature>
<dbReference type="GO" id="GO:0005886">
    <property type="term" value="C:plasma membrane"/>
    <property type="evidence" value="ECO:0007669"/>
    <property type="project" value="UniProtKB-SubCell"/>
</dbReference>
<dbReference type="PANTHER" id="PTHR23501:SF190">
    <property type="entry name" value="MAJOR FACILITATOR SUPERFAMILY MFS_1"/>
    <property type="match status" value="1"/>
</dbReference>
<dbReference type="AlphaFoldDB" id="A0A1R1QW22"/>
<dbReference type="InterPro" id="IPR036259">
    <property type="entry name" value="MFS_trans_sf"/>
</dbReference>
<feature type="transmembrane region" description="Helical" evidence="6">
    <location>
        <begin position="203"/>
        <end position="221"/>
    </location>
</feature>
<evidence type="ECO:0000256" key="4">
    <source>
        <dbReference type="ARBA" id="ARBA00022989"/>
    </source>
</evidence>
<evidence type="ECO:0000256" key="5">
    <source>
        <dbReference type="ARBA" id="ARBA00023136"/>
    </source>
</evidence>
<dbReference type="Gene3D" id="1.20.1720.10">
    <property type="entry name" value="Multidrug resistance protein D"/>
    <property type="match status" value="1"/>
</dbReference>
<accession>A0A1R1RYC9</accession>
<dbReference type="PRINTS" id="PR01036">
    <property type="entry name" value="TCRTETB"/>
</dbReference>
<feature type="transmembrane region" description="Helical" evidence="6">
    <location>
        <begin position="81"/>
        <end position="100"/>
    </location>
</feature>
<comment type="subcellular location">
    <subcellularLocation>
        <location evidence="1">Cell membrane</location>
        <topology evidence="1">Multi-pass membrane protein</topology>
    </subcellularLocation>
</comment>
<feature type="transmembrane region" description="Helical" evidence="6">
    <location>
        <begin position="140"/>
        <end position="162"/>
    </location>
</feature>
<sequence>MSKALLKHEAKQKRAIFLFTIGVFMAALDNGIISAALTTINQSFQVSPSWGAWGITLYTLGLAVSVPIVGKLSDRYGRKKLFIIEVLLFGIGSLLVALSQNFPMFLLARLIQSLGGGGIFIIGSSHILTTLPKEKQGTALGLLGAMNGIAAVLGPNIGSFILDLTGSWHWLFLINLPIAAGLIALSFPFMIETKAARAKPLDMAGTVILSLSILSVMYGITNLNGQQLLAGLTDPQVFLFLIIGLVLFTGLFFYEKRVELKGGDPILAYSLLKNKVFQWTLFIGFLSGGLLAAVIFIPSYAEQYLHVAPEKAGYWMTPLALASGIGAGLGGMLADRKGPVKATLLSGAISFLGFFMLSVWVTEKWEFVLASVIAGVGFGFLLGAPLNMLVSEAAKQDYGTALGTLSLVRQMGMTLAPALYAGFITAGYENIGSHITSKLKEAGIPFQAFSGEGTNGSQFENMLGQIPDPKVKKLIEEAIHDSIGTGFGNLYLTAAVLSAAVIAAITVLAVYRKKQAVSSSIRSRDLSK</sequence>
<keyword evidence="3 6" id="KW-0812">Transmembrane</keyword>
<evidence type="ECO:0000259" key="7">
    <source>
        <dbReference type="PROSITE" id="PS50850"/>
    </source>
</evidence>
<accession>A0A1R1QW22</accession>
<dbReference type="PANTHER" id="PTHR23501">
    <property type="entry name" value="MAJOR FACILITATOR SUPERFAMILY"/>
    <property type="match status" value="1"/>
</dbReference>
<reference evidence="8 9" key="1">
    <citation type="submission" date="2017-01" db="EMBL/GenBank/DDBJ databases">
        <title>Bacillus phylogenomics.</title>
        <authorList>
            <person name="Dunlap C."/>
        </authorList>
    </citation>
    <scope>NUCLEOTIDE SEQUENCE [LARGE SCALE GENOMIC DNA]</scope>
    <source>
        <strain evidence="8 9">NRRL B-41282</strain>
    </source>
</reference>
<evidence type="ECO:0000256" key="3">
    <source>
        <dbReference type="ARBA" id="ARBA00022692"/>
    </source>
</evidence>
<dbReference type="InterPro" id="IPR020846">
    <property type="entry name" value="MFS_dom"/>
</dbReference>
<keyword evidence="4 6" id="KW-1133">Transmembrane helix</keyword>
<proteinExistence type="predicted"/>
<evidence type="ECO:0000256" key="1">
    <source>
        <dbReference type="ARBA" id="ARBA00004651"/>
    </source>
</evidence>
<feature type="transmembrane region" description="Helical" evidence="6">
    <location>
        <begin position="168"/>
        <end position="191"/>
    </location>
</feature>
<dbReference type="GO" id="GO:0022857">
    <property type="term" value="F:transmembrane transporter activity"/>
    <property type="evidence" value="ECO:0007669"/>
    <property type="project" value="InterPro"/>
</dbReference>
<organism evidence="8 9">
    <name type="scientific">Bacillus swezeyi</name>
    <dbReference type="NCBI Taxonomy" id="1925020"/>
    <lineage>
        <taxon>Bacteria</taxon>
        <taxon>Bacillati</taxon>
        <taxon>Bacillota</taxon>
        <taxon>Bacilli</taxon>
        <taxon>Bacillales</taxon>
        <taxon>Bacillaceae</taxon>
        <taxon>Bacillus</taxon>
    </lineage>
</organism>
<feature type="transmembrane region" description="Helical" evidence="6">
    <location>
        <begin position="490"/>
        <end position="511"/>
    </location>
</feature>
<dbReference type="Pfam" id="PF07690">
    <property type="entry name" value="MFS_1"/>
    <property type="match status" value="1"/>
</dbReference>
<feature type="transmembrane region" description="Helical" evidence="6">
    <location>
        <begin position="367"/>
        <end position="390"/>
    </location>
</feature>
<keyword evidence="2" id="KW-0813">Transport</keyword>
<feature type="transmembrane region" description="Helical" evidence="6">
    <location>
        <begin position="411"/>
        <end position="428"/>
    </location>
</feature>
<feature type="transmembrane region" description="Helical" evidence="6">
    <location>
        <begin position="276"/>
        <end position="300"/>
    </location>
</feature>
<dbReference type="SUPFAM" id="SSF103473">
    <property type="entry name" value="MFS general substrate transporter"/>
    <property type="match status" value="1"/>
</dbReference>
<feature type="transmembrane region" description="Helical" evidence="6">
    <location>
        <begin position="342"/>
        <end position="361"/>
    </location>
</feature>
<protein>
    <submittedName>
        <fullName evidence="8">MFS transporter</fullName>
    </submittedName>
</protein>